<organism evidence="6 7">
    <name type="scientific">Ramalina farinacea</name>
    <dbReference type="NCBI Taxonomy" id="258253"/>
    <lineage>
        <taxon>Eukaryota</taxon>
        <taxon>Fungi</taxon>
        <taxon>Dikarya</taxon>
        <taxon>Ascomycota</taxon>
        <taxon>Pezizomycotina</taxon>
        <taxon>Lecanoromycetes</taxon>
        <taxon>OSLEUM clade</taxon>
        <taxon>Lecanoromycetidae</taxon>
        <taxon>Lecanorales</taxon>
        <taxon>Lecanorineae</taxon>
        <taxon>Ramalinaceae</taxon>
        <taxon>Ramalina</taxon>
    </lineage>
</organism>
<keyword evidence="4" id="KW-0539">Nucleus</keyword>
<gene>
    <name evidence="6" type="ORF">OHK93_005531</name>
</gene>
<feature type="compositionally biased region" description="Low complexity" evidence="5">
    <location>
        <begin position="209"/>
        <end position="220"/>
    </location>
</feature>
<dbReference type="AlphaFoldDB" id="A0AA43QJ50"/>
<keyword evidence="7" id="KW-1185">Reference proteome</keyword>
<accession>A0AA43QJ50</accession>
<dbReference type="GO" id="GO:0006297">
    <property type="term" value="P:nucleotide-excision repair, DNA gap filling"/>
    <property type="evidence" value="ECO:0007669"/>
    <property type="project" value="TreeGrafter"/>
</dbReference>
<evidence type="ECO:0000256" key="3">
    <source>
        <dbReference type="ARBA" id="ARBA00022705"/>
    </source>
</evidence>
<dbReference type="PANTHER" id="PTHR17598">
    <property type="entry name" value="DNA POLYMERASE DELTA SUBUNIT 3"/>
    <property type="match status" value="1"/>
</dbReference>
<protein>
    <recommendedName>
        <fullName evidence="2">DNA polymerase delta subunit 3</fullName>
    </recommendedName>
</protein>
<dbReference type="Pfam" id="PF09507">
    <property type="entry name" value="CDC27"/>
    <property type="match status" value="1"/>
</dbReference>
<dbReference type="GO" id="GO:0043625">
    <property type="term" value="C:delta DNA polymerase complex"/>
    <property type="evidence" value="ECO:0007669"/>
    <property type="project" value="InterPro"/>
</dbReference>
<name>A0AA43QJ50_9LECA</name>
<reference evidence="6" key="1">
    <citation type="journal article" date="2023" name="Genome Biol. Evol.">
        <title>First Whole Genome Sequence and Flow Cytometry Genome Size Data for the Lichen-Forming Fungus Ramalina farinacea (Ascomycota).</title>
        <authorList>
            <person name="Llewellyn T."/>
            <person name="Mian S."/>
            <person name="Hill R."/>
            <person name="Leitch I.J."/>
            <person name="Gaya E."/>
        </authorList>
    </citation>
    <scope>NUCLEOTIDE SEQUENCE</scope>
    <source>
        <strain evidence="6">LIQ254RAFAR</strain>
    </source>
</reference>
<dbReference type="InterPro" id="IPR019038">
    <property type="entry name" value="POLD3"/>
</dbReference>
<dbReference type="Gene3D" id="3.90.1030.20">
    <property type="entry name" value="DNA polymerase delta, p66 (Cdc27) subunit, wHTH domain"/>
    <property type="match status" value="1"/>
</dbReference>
<comment type="subcellular location">
    <subcellularLocation>
        <location evidence="1">Nucleus</location>
    </subcellularLocation>
</comment>
<dbReference type="GO" id="GO:0003887">
    <property type="term" value="F:DNA-directed DNA polymerase activity"/>
    <property type="evidence" value="ECO:0007669"/>
    <property type="project" value="TreeGrafter"/>
</dbReference>
<keyword evidence="3" id="KW-0235">DNA replication</keyword>
<feature type="compositionally biased region" description="Basic residues" evidence="5">
    <location>
        <begin position="282"/>
        <end position="295"/>
    </location>
</feature>
<evidence type="ECO:0000256" key="1">
    <source>
        <dbReference type="ARBA" id="ARBA00004123"/>
    </source>
</evidence>
<feature type="compositionally biased region" description="Basic and acidic residues" evidence="5">
    <location>
        <begin position="296"/>
        <end position="309"/>
    </location>
</feature>
<evidence type="ECO:0000313" key="6">
    <source>
        <dbReference type="EMBL" id="MDI1486304.1"/>
    </source>
</evidence>
<sequence>MPQQEQEEQGIPVRSITLVREQDLDELKSTYDQIDSIHIYSIGPSSIQNLEVLSECNRKITKQFITEDPLVCGKQYGVIQNRNVKRRTGRRPPGVTPAIPGSKPVERPSTPKVQAPSSPGEITAKSESSKSKATVPETSTADDKPASRPPPKVKREASDIFKSFSKSKTKPKLRAEETSTSVESAAVSNADDSPMKDASEDEQEEDFITTSKTDPSSSKSKTARAEELRKMMDEEEDEEMKDAETPAQADEPAPQDDSEPIDRPTAPSAETSPEPAVTTSGGRRRGRRKVMRKKTIKDEEGYLVTKEEPAWESFSEDEPPPTKERTPFSTGGSSKTKKQATKPGQGNIMTFFGKK</sequence>
<evidence type="ECO:0000256" key="5">
    <source>
        <dbReference type="SAM" id="MobiDB-lite"/>
    </source>
</evidence>
<feature type="compositionally biased region" description="Polar residues" evidence="5">
    <location>
        <begin position="178"/>
        <end position="191"/>
    </location>
</feature>
<feature type="compositionally biased region" description="Basic and acidic residues" evidence="5">
    <location>
        <begin position="223"/>
        <end position="232"/>
    </location>
</feature>
<dbReference type="GO" id="GO:0006271">
    <property type="term" value="P:DNA strand elongation involved in DNA replication"/>
    <property type="evidence" value="ECO:0007669"/>
    <property type="project" value="TreeGrafter"/>
</dbReference>
<dbReference type="GO" id="GO:1904161">
    <property type="term" value="P:DNA synthesis involved in UV-damage excision repair"/>
    <property type="evidence" value="ECO:0007669"/>
    <property type="project" value="TreeGrafter"/>
</dbReference>
<feature type="region of interest" description="Disordered" evidence="5">
    <location>
        <begin position="83"/>
        <end position="355"/>
    </location>
</feature>
<dbReference type="Proteomes" id="UP001161017">
    <property type="component" value="Unassembled WGS sequence"/>
</dbReference>
<dbReference type="EMBL" id="JAPUFD010000003">
    <property type="protein sequence ID" value="MDI1486304.1"/>
    <property type="molecule type" value="Genomic_DNA"/>
</dbReference>
<evidence type="ECO:0000313" key="7">
    <source>
        <dbReference type="Proteomes" id="UP001161017"/>
    </source>
</evidence>
<dbReference type="PANTHER" id="PTHR17598:SF13">
    <property type="entry name" value="DNA POLYMERASE DELTA SUBUNIT 3"/>
    <property type="match status" value="1"/>
</dbReference>
<comment type="caution">
    <text evidence="6">The sequence shown here is derived from an EMBL/GenBank/DDBJ whole genome shotgun (WGS) entry which is preliminary data.</text>
</comment>
<proteinExistence type="predicted"/>
<dbReference type="InterPro" id="IPR041913">
    <property type="entry name" value="POLD3_sf"/>
</dbReference>
<evidence type="ECO:0000256" key="4">
    <source>
        <dbReference type="ARBA" id="ARBA00023242"/>
    </source>
</evidence>
<evidence type="ECO:0000256" key="2">
    <source>
        <dbReference type="ARBA" id="ARBA00017589"/>
    </source>
</evidence>